<proteinExistence type="predicted"/>
<feature type="compositionally biased region" description="Basic and acidic residues" evidence="1">
    <location>
        <begin position="144"/>
        <end position="153"/>
    </location>
</feature>
<feature type="region of interest" description="Disordered" evidence="1">
    <location>
        <begin position="40"/>
        <end position="107"/>
    </location>
</feature>
<evidence type="ECO:0000313" key="3">
    <source>
        <dbReference type="Proteomes" id="UP000791440"/>
    </source>
</evidence>
<organism evidence="2 3">
    <name type="scientific">Manduca sexta</name>
    <name type="common">Tobacco hawkmoth</name>
    <name type="synonym">Tobacco hornworm</name>
    <dbReference type="NCBI Taxonomy" id="7130"/>
    <lineage>
        <taxon>Eukaryota</taxon>
        <taxon>Metazoa</taxon>
        <taxon>Ecdysozoa</taxon>
        <taxon>Arthropoda</taxon>
        <taxon>Hexapoda</taxon>
        <taxon>Insecta</taxon>
        <taxon>Pterygota</taxon>
        <taxon>Neoptera</taxon>
        <taxon>Endopterygota</taxon>
        <taxon>Lepidoptera</taxon>
        <taxon>Glossata</taxon>
        <taxon>Ditrysia</taxon>
        <taxon>Bombycoidea</taxon>
        <taxon>Sphingidae</taxon>
        <taxon>Sphinginae</taxon>
        <taxon>Sphingini</taxon>
        <taxon>Manduca</taxon>
    </lineage>
</organism>
<dbReference type="AlphaFoldDB" id="A0A921ZB23"/>
<dbReference type="EMBL" id="JH668466">
    <property type="protein sequence ID" value="KAG6454373.1"/>
    <property type="molecule type" value="Genomic_DNA"/>
</dbReference>
<keyword evidence="3" id="KW-1185">Reference proteome</keyword>
<reference evidence="2" key="1">
    <citation type="journal article" date="2016" name="Insect Biochem. Mol. Biol.">
        <title>Multifaceted biological insights from a draft genome sequence of the tobacco hornworm moth, Manduca sexta.</title>
        <authorList>
            <person name="Kanost M.R."/>
            <person name="Arrese E.L."/>
            <person name="Cao X."/>
            <person name="Chen Y.R."/>
            <person name="Chellapilla S."/>
            <person name="Goldsmith M.R."/>
            <person name="Grosse-Wilde E."/>
            <person name="Heckel D.G."/>
            <person name="Herndon N."/>
            <person name="Jiang H."/>
            <person name="Papanicolaou A."/>
            <person name="Qu J."/>
            <person name="Soulages J.L."/>
            <person name="Vogel H."/>
            <person name="Walters J."/>
            <person name="Waterhouse R.M."/>
            <person name="Ahn S.J."/>
            <person name="Almeida F.C."/>
            <person name="An C."/>
            <person name="Aqrawi P."/>
            <person name="Bretschneider A."/>
            <person name="Bryant W.B."/>
            <person name="Bucks S."/>
            <person name="Chao H."/>
            <person name="Chevignon G."/>
            <person name="Christen J.M."/>
            <person name="Clarke D.F."/>
            <person name="Dittmer N.T."/>
            <person name="Ferguson L.C.F."/>
            <person name="Garavelou S."/>
            <person name="Gordon K.H.J."/>
            <person name="Gunaratna R.T."/>
            <person name="Han Y."/>
            <person name="Hauser F."/>
            <person name="He Y."/>
            <person name="Heidel-Fischer H."/>
            <person name="Hirsh A."/>
            <person name="Hu Y."/>
            <person name="Jiang H."/>
            <person name="Kalra D."/>
            <person name="Klinner C."/>
            <person name="Konig C."/>
            <person name="Kovar C."/>
            <person name="Kroll A.R."/>
            <person name="Kuwar S.S."/>
            <person name="Lee S.L."/>
            <person name="Lehman R."/>
            <person name="Li K."/>
            <person name="Li Z."/>
            <person name="Liang H."/>
            <person name="Lovelace S."/>
            <person name="Lu Z."/>
            <person name="Mansfield J.H."/>
            <person name="McCulloch K.J."/>
            <person name="Mathew T."/>
            <person name="Morton B."/>
            <person name="Muzny D.M."/>
            <person name="Neunemann D."/>
            <person name="Ongeri F."/>
            <person name="Pauchet Y."/>
            <person name="Pu L.L."/>
            <person name="Pyrousis I."/>
            <person name="Rao X.J."/>
            <person name="Redding A."/>
            <person name="Roesel C."/>
            <person name="Sanchez-Gracia A."/>
            <person name="Schaack S."/>
            <person name="Shukla A."/>
            <person name="Tetreau G."/>
            <person name="Wang Y."/>
            <person name="Xiong G.H."/>
            <person name="Traut W."/>
            <person name="Walsh T.K."/>
            <person name="Worley K.C."/>
            <person name="Wu D."/>
            <person name="Wu W."/>
            <person name="Wu Y.Q."/>
            <person name="Zhang X."/>
            <person name="Zou Z."/>
            <person name="Zucker H."/>
            <person name="Briscoe A.D."/>
            <person name="Burmester T."/>
            <person name="Clem R.J."/>
            <person name="Feyereisen R."/>
            <person name="Grimmelikhuijzen C.J.P."/>
            <person name="Hamodrakas S.J."/>
            <person name="Hansson B.S."/>
            <person name="Huguet E."/>
            <person name="Jermiin L.S."/>
            <person name="Lan Q."/>
            <person name="Lehman H.K."/>
            <person name="Lorenzen M."/>
            <person name="Merzendorfer H."/>
            <person name="Michalopoulos I."/>
            <person name="Morton D.B."/>
            <person name="Muthukrishnan S."/>
            <person name="Oakeshott J.G."/>
            <person name="Palmer W."/>
            <person name="Park Y."/>
            <person name="Passarelli A.L."/>
            <person name="Rozas J."/>
            <person name="Schwartz L.M."/>
            <person name="Smith W."/>
            <person name="Southgate A."/>
            <person name="Vilcinskas A."/>
            <person name="Vogt R."/>
            <person name="Wang P."/>
            <person name="Werren J."/>
            <person name="Yu X.Q."/>
            <person name="Zhou J.J."/>
            <person name="Brown S.J."/>
            <person name="Scherer S.E."/>
            <person name="Richards S."/>
            <person name="Blissard G.W."/>
        </authorList>
    </citation>
    <scope>NUCLEOTIDE SEQUENCE</scope>
</reference>
<feature type="compositionally biased region" description="Basic and acidic residues" evidence="1">
    <location>
        <begin position="181"/>
        <end position="194"/>
    </location>
</feature>
<sequence>MASESSETSSVVDAKTCGMLVLVYWLCCCMWYEDKSENTSRHPSRAEITHDNGGRRRSSEFFSRRIGSSAVSLHLPSTSGHKKSLSAHRSHEEIGRRKSHNDETRYHSAPSVIDEVLHRRDWERSTKDLYIPLNPVRNSDGTDSPEKAPHAEPESSSIECLKSDEVKPCKKHHTNIKSSKKKAEGNKEKATSDDKDCDVTEQTFYIGDTIEDSNFDNTELEIRNDNNLKVQEKPAKVCKAKEAKQSLNESIRSKERPKPALMPLAEHQHAFTFSLDEVIERLDTLEPLDRSGAYHHGIESRISGTRSTYPPPSVEAVGYDGCACYLSGEERAPAGSEGGAGGAGGAGVGAWRARHASDGDILAQPCRPESGAFSESDLDLDLEGGEERPPPYDELHQYASPQKKETAI</sequence>
<protein>
    <submittedName>
        <fullName evidence="2">Uncharacterized protein</fullName>
    </submittedName>
</protein>
<feature type="region of interest" description="Disordered" evidence="1">
    <location>
        <begin position="359"/>
        <end position="408"/>
    </location>
</feature>
<feature type="compositionally biased region" description="Basic and acidic residues" evidence="1">
    <location>
        <begin position="40"/>
        <end position="63"/>
    </location>
</feature>
<feature type="compositionally biased region" description="Basic residues" evidence="1">
    <location>
        <begin position="169"/>
        <end position="180"/>
    </location>
</feature>
<accession>A0A921ZB23</accession>
<evidence type="ECO:0000256" key="1">
    <source>
        <dbReference type="SAM" id="MobiDB-lite"/>
    </source>
</evidence>
<feature type="compositionally biased region" description="Gly residues" evidence="1">
    <location>
        <begin position="336"/>
        <end position="348"/>
    </location>
</feature>
<feature type="region of interest" description="Disordered" evidence="1">
    <location>
        <begin position="331"/>
        <end position="350"/>
    </location>
</feature>
<name>A0A921ZB23_MANSE</name>
<evidence type="ECO:0000313" key="2">
    <source>
        <dbReference type="EMBL" id="KAG6454373.1"/>
    </source>
</evidence>
<reference evidence="2" key="2">
    <citation type="submission" date="2020-12" db="EMBL/GenBank/DDBJ databases">
        <authorList>
            <person name="Kanost M."/>
        </authorList>
    </citation>
    <scope>NUCLEOTIDE SEQUENCE</scope>
</reference>
<feature type="compositionally biased region" description="Basic and acidic residues" evidence="1">
    <location>
        <begin position="385"/>
        <end position="408"/>
    </location>
</feature>
<feature type="region of interest" description="Disordered" evidence="1">
    <location>
        <begin position="132"/>
        <end position="194"/>
    </location>
</feature>
<comment type="caution">
    <text evidence="2">The sequence shown here is derived from an EMBL/GenBank/DDBJ whole genome shotgun (WGS) entry which is preliminary data.</text>
</comment>
<dbReference type="Proteomes" id="UP000791440">
    <property type="component" value="Unassembled WGS sequence"/>
</dbReference>
<feature type="compositionally biased region" description="Basic and acidic residues" evidence="1">
    <location>
        <begin position="89"/>
        <end position="106"/>
    </location>
</feature>
<dbReference type="OrthoDB" id="7483412at2759"/>
<gene>
    <name evidence="2" type="ORF">O3G_MSEX008663</name>
</gene>